<keyword evidence="4 7" id="KW-1133">Transmembrane helix</keyword>
<feature type="domain" description="MotA/TolQ/ExbB proton channel" evidence="8">
    <location>
        <begin position="46"/>
        <end position="120"/>
    </location>
</feature>
<reference evidence="10" key="1">
    <citation type="submission" date="2017-08" db="EMBL/GenBank/DDBJ databases">
        <title>A dynamic microbial community with high functional redundancy inhabits the cold, oxic subseafloor aquifer.</title>
        <authorList>
            <person name="Tully B.J."/>
            <person name="Wheat C.G."/>
            <person name="Glazer B.T."/>
            <person name="Huber J.A."/>
        </authorList>
    </citation>
    <scope>NUCLEOTIDE SEQUENCE [LARGE SCALE GENOMIC DNA]</scope>
</reference>
<comment type="subcellular location">
    <subcellularLocation>
        <location evidence="1">Cell membrane</location>
        <topology evidence="1">Multi-pass membrane protein</topology>
    </subcellularLocation>
    <subcellularLocation>
        <location evidence="6">Membrane</location>
        <topology evidence="6">Multi-pass membrane protein</topology>
    </subcellularLocation>
</comment>
<organism evidence="9 10">
    <name type="scientific">SAR86 cluster bacterium</name>
    <dbReference type="NCBI Taxonomy" id="2030880"/>
    <lineage>
        <taxon>Bacteria</taxon>
        <taxon>Pseudomonadati</taxon>
        <taxon>Pseudomonadota</taxon>
        <taxon>Gammaproteobacteria</taxon>
        <taxon>SAR86 cluster</taxon>
    </lineage>
</organism>
<comment type="similarity">
    <text evidence="6">Belongs to the exbB/tolQ family.</text>
</comment>
<keyword evidence="2" id="KW-1003">Cell membrane</keyword>
<comment type="caution">
    <text evidence="9">The sequence shown here is derived from an EMBL/GenBank/DDBJ whole genome shotgun (WGS) entry which is preliminary data.</text>
</comment>
<feature type="transmembrane region" description="Helical" evidence="7">
    <location>
        <begin position="50"/>
        <end position="73"/>
    </location>
</feature>
<evidence type="ECO:0000313" key="9">
    <source>
        <dbReference type="EMBL" id="PCJ18683.1"/>
    </source>
</evidence>
<name>A0A2A5AHC9_9GAMM</name>
<dbReference type="Proteomes" id="UP000218327">
    <property type="component" value="Unassembled WGS sequence"/>
</dbReference>
<keyword evidence="6" id="KW-0653">Protein transport</keyword>
<keyword evidence="3 7" id="KW-0812">Transmembrane</keyword>
<evidence type="ECO:0000256" key="7">
    <source>
        <dbReference type="SAM" id="Phobius"/>
    </source>
</evidence>
<dbReference type="AlphaFoldDB" id="A0A2A5AHC9"/>
<evidence type="ECO:0000256" key="3">
    <source>
        <dbReference type="ARBA" id="ARBA00022692"/>
    </source>
</evidence>
<gene>
    <name evidence="9" type="ORF">COA96_16585</name>
</gene>
<feature type="transmembrane region" description="Helical" evidence="7">
    <location>
        <begin position="93"/>
        <end position="114"/>
    </location>
</feature>
<feature type="transmembrane region" description="Helical" evidence="7">
    <location>
        <begin position="6"/>
        <end position="29"/>
    </location>
</feature>
<dbReference type="InterPro" id="IPR050790">
    <property type="entry name" value="ExbB/TolQ_transport"/>
</dbReference>
<dbReference type="GO" id="GO:0005886">
    <property type="term" value="C:plasma membrane"/>
    <property type="evidence" value="ECO:0007669"/>
    <property type="project" value="UniProtKB-SubCell"/>
</dbReference>
<dbReference type="Pfam" id="PF01618">
    <property type="entry name" value="MotA_ExbB"/>
    <property type="match status" value="1"/>
</dbReference>
<evidence type="ECO:0000256" key="2">
    <source>
        <dbReference type="ARBA" id="ARBA00022475"/>
    </source>
</evidence>
<dbReference type="PANTHER" id="PTHR30625:SF11">
    <property type="entry name" value="MOTA_TOLQ_EXBB PROTON CHANNEL DOMAIN-CONTAINING PROTEIN"/>
    <property type="match status" value="1"/>
</dbReference>
<protein>
    <recommendedName>
        <fullName evidence="8">MotA/TolQ/ExbB proton channel domain-containing protein</fullName>
    </recommendedName>
</protein>
<evidence type="ECO:0000256" key="6">
    <source>
        <dbReference type="RuleBase" id="RU004057"/>
    </source>
</evidence>
<keyword evidence="5 7" id="KW-0472">Membrane</keyword>
<evidence type="ECO:0000256" key="4">
    <source>
        <dbReference type="ARBA" id="ARBA00022989"/>
    </source>
</evidence>
<sequence>MNLEAFDNWILWAILLLGLGSYQSLWYWILCARAGESQLEAGPWIDTLQLLIGALPLLGLLGTISGLLDTFYGMSLGQNLDQSQLLSSGIADALLTTQFGLAVAVPAWLLHAYLRHLYRRNLCIAATNDAAFQNPQAGHRHAP</sequence>
<evidence type="ECO:0000313" key="10">
    <source>
        <dbReference type="Proteomes" id="UP000218327"/>
    </source>
</evidence>
<dbReference type="PANTHER" id="PTHR30625">
    <property type="entry name" value="PROTEIN TOLQ"/>
    <property type="match status" value="1"/>
</dbReference>
<proteinExistence type="inferred from homology"/>
<accession>A0A2A5AHC9</accession>
<evidence type="ECO:0000256" key="1">
    <source>
        <dbReference type="ARBA" id="ARBA00004651"/>
    </source>
</evidence>
<dbReference type="InterPro" id="IPR002898">
    <property type="entry name" value="MotA_ExbB_proton_chnl"/>
</dbReference>
<evidence type="ECO:0000259" key="8">
    <source>
        <dbReference type="Pfam" id="PF01618"/>
    </source>
</evidence>
<keyword evidence="6" id="KW-0813">Transport</keyword>
<dbReference type="EMBL" id="NVVJ01000097">
    <property type="protein sequence ID" value="PCJ18683.1"/>
    <property type="molecule type" value="Genomic_DNA"/>
</dbReference>
<dbReference type="GO" id="GO:0017038">
    <property type="term" value="P:protein import"/>
    <property type="evidence" value="ECO:0007669"/>
    <property type="project" value="TreeGrafter"/>
</dbReference>
<evidence type="ECO:0000256" key="5">
    <source>
        <dbReference type="ARBA" id="ARBA00023136"/>
    </source>
</evidence>